<sequence>MNRKWLFWIPVLLWMGIIFYSSAQPYKKQDMRSDIEQYVNAEFV</sequence>
<proteinExistence type="predicted"/>
<evidence type="ECO:0000313" key="3">
    <source>
        <dbReference type="Proteomes" id="UP000244856"/>
    </source>
</evidence>
<feature type="transmembrane region" description="Helical" evidence="1">
    <location>
        <begin position="6"/>
        <end position="23"/>
    </location>
</feature>
<reference evidence="2 3" key="1">
    <citation type="submission" date="2017-04" db="EMBL/GenBank/DDBJ databases">
        <title>Cronobacter sakazakii, ST83 Lineage Isolates.</title>
        <authorList>
            <person name="Chase H."/>
            <person name="Tall B."/>
            <person name="Gopinath G."/>
            <person name="Lehner A."/>
        </authorList>
    </citation>
    <scope>NUCLEOTIDE SEQUENCE [LARGE SCALE GENOMIC DNA]</scope>
    <source>
        <strain evidence="2 3">MOD1_Comp15</strain>
    </source>
</reference>
<keyword evidence="1" id="KW-0472">Membrane</keyword>
<keyword evidence="1" id="KW-0812">Transmembrane</keyword>
<comment type="caution">
    <text evidence="2">The sequence shown here is derived from an EMBL/GenBank/DDBJ whole genome shotgun (WGS) entry which is preliminary data.</text>
</comment>
<accession>A0AA45BX51</accession>
<organism evidence="2 3">
    <name type="scientific">Cronobacter sakazakii</name>
    <name type="common">Enterobacter sakazakii</name>
    <dbReference type="NCBI Taxonomy" id="28141"/>
    <lineage>
        <taxon>Bacteria</taxon>
        <taxon>Pseudomonadati</taxon>
        <taxon>Pseudomonadota</taxon>
        <taxon>Gammaproteobacteria</taxon>
        <taxon>Enterobacterales</taxon>
        <taxon>Enterobacteriaceae</taxon>
        <taxon>Cronobacter</taxon>
    </lineage>
</organism>
<evidence type="ECO:0000256" key="1">
    <source>
        <dbReference type="SAM" id="Phobius"/>
    </source>
</evidence>
<protein>
    <submittedName>
        <fullName evidence="2">VanZ family protein</fullName>
    </submittedName>
</protein>
<name>A0AA45BX51_CROSK</name>
<gene>
    <name evidence="2" type="ORF">B7T07_23225</name>
</gene>
<dbReference type="Proteomes" id="UP000244856">
    <property type="component" value="Unassembled WGS sequence"/>
</dbReference>
<dbReference type="EMBL" id="NCTU01000176">
    <property type="protein sequence ID" value="PUV97732.1"/>
    <property type="molecule type" value="Genomic_DNA"/>
</dbReference>
<dbReference type="AlphaFoldDB" id="A0AA45BX51"/>
<feature type="non-terminal residue" evidence="2">
    <location>
        <position position="44"/>
    </location>
</feature>
<evidence type="ECO:0000313" key="2">
    <source>
        <dbReference type="EMBL" id="PUV97732.1"/>
    </source>
</evidence>
<keyword evidence="1" id="KW-1133">Transmembrane helix</keyword>